<evidence type="ECO:0000313" key="5">
    <source>
        <dbReference type="Proteomes" id="UP000217790"/>
    </source>
</evidence>
<feature type="transmembrane region" description="Helical" evidence="2">
    <location>
        <begin position="127"/>
        <end position="148"/>
    </location>
</feature>
<accession>A0A2H3D4Z5</accession>
<keyword evidence="5" id="KW-1185">Reference proteome</keyword>
<feature type="transmembrane region" description="Helical" evidence="2">
    <location>
        <begin position="53"/>
        <end position="77"/>
    </location>
</feature>
<dbReference type="OrthoDB" id="2874923at2759"/>
<protein>
    <recommendedName>
        <fullName evidence="3">DUF6534 domain-containing protein</fullName>
    </recommendedName>
</protein>
<keyword evidence="2" id="KW-0812">Transmembrane</keyword>
<evidence type="ECO:0000256" key="1">
    <source>
        <dbReference type="SAM" id="MobiDB-lite"/>
    </source>
</evidence>
<keyword evidence="2" id="KW-1133">Transmembrane helix</keyword>
<evidence type="ECO:0000259" key="3">
    <source>
        <dbReference type="Pfam" id="PF20152"/>
    </source>
</evidence>
<dbReference type="PANTHER" id="PTHR40465:SF1">
    <property type="entry name" value="DUF6534 DOMAIN-CONTAINING PROTEIN"/>
    <property type="match status" value="1"/>
</dbReference>
<reference evidence="5" key="1">
    <citation type="journal article" date="2017" name="Nat. Ecol. Evol.">
        <title>Genome expansion and lineage-specific genetic innovations in the forest pathogenic fungi Armillaria.</title>
        <authorList>
            <person name="Sipos G."/>
            <person name="Prasanna A.N."/>
            <person name="Walter M.C."/>
            <person name="O'Connor E."/>
            <person name="Balint B."/>
            <person name="Krizsan K."/>
            <person name="Kiss B."/>
            <person name="Hess J."/>
            <person name="Varga T."/>
            <person name="Slot J."/>
            <person name="Riley R."/>
            <person name="Boka B."/>
            <person name="Rigling D."/>
            <person name="Barry K."/>
            <person name="Lee J."/>
            <person name="Mihaltcheva S."/>
            <person name="LaButti K."/>
            <person name="Lipzen A."/>
            <person name="Waldron R."/>
            <person name="Moloney N.M."/>
            <person name="Sperisen C."/>
            <person name="Kredics L."/>
            <person name="Vagvoelgyi C."/>
            <person name="Patrignani A."/>
            <person name="Fitzpatrick D."/>
            <person name="Nagy I."/>
            <person name="Doyle S."/>
            <person name="Anderson J.B."/>
            <person name="Grigoriev I.V."/>
            <person name="Gueldener U."/>
            <person name="Muensterkoetter M."/>
            <person name="Nagy L.G."/>
        </authorList>
    </citation>
    <scope>NUCLEOTIDE SEQUENCE [LARGE SCALE GENOMIC DNA]</scope>
    <source>
        <strain evidence="5">Ar21-2</strain>
    </source>
</reference>
<feature type="domain" description="DUF6534" evidence="3">
    <location>
        <begin position="175"/>
        <end position="262"/>
    </location>
</feature>
<organism evidence="4 5">
    <name type="scientific">Armillaria gallica</name>
    <name type="common">Bulbous honey fungus</name>
    <name type="synonym">Armillaria bulbosa</name>
    <dbReference type="NCBI Taxonomy" id="47427"/>
    <lineage>
        <taxon>Eukaryota</taxon>
        <taxon>Fungi</taxon>
        <taxon>Dikarya</taxon>
        <taxon>Basidiomycota</taxon>
        <taxon>Agaricomycotina</taxon>
        <taxon>Agaricomycetes</taxon>
        <taxon>Agaricomycetidae</taxon>
        <taxon>Agaricales</taxon>
        <taxon>Marasmiineae</taxon>
        <taxon>Physalacriaceae</taxon>
        <taxon>Armillaria</taxon>
    </lineage>
</organism>
<feature type="transmembrane region" description="Helical" evidence="2">
    <location>
        <begin position="211"/>
        <end position="232"/>
    </location>
</feature>
<evidence type="ECO:0000313" key="4">
    <source>
        <dbReference type="EMBL" id="PBK84117.1"/>
    </source>
</evidence>
<sequence>MSSQPQTTIPSLGETFGALYIGATLAAMLFGITNLQVFLYYKNYFNDWWVYRYSVALLWVLDALHVALGTHALYFYLIDMFGNATGALGKNVWSMNLQLSLNDVIIVYVQGLYAIRLWKLGRHFHKILPWFVFLAVAASLGTSTFMIYEIYIIGNLISVSTITVRSIYALFSTIAAADFIIAFMMCYYLHKSRGDRMFSSTSAIVLRLMRLVLVSGLATSACSLLALIAYIVWPKALIFLGIDFILPKLYVNSLLAMFNYRRKHSSKTPTQESVGPWVPAVLHLGRHISRGRNTEESNISIPLSEIQGADSRGDKQGDSKRSLDCQV</sequence>
<dbReference type="InParanoid" id="A0A2H3D4Z5"/>
<evidence type="ECO:0000256" key="2">
    <source>
        <dbReference type="SAM" id="Phobius"/>
    </source>
</evidence>
<feature type="transmembrane region" description="Helical" evidence="2">
    <location>
        <begin position="168"/>
        <end position="190"/>
    </location>
</feature>
<name>A0A2H3D4Z5_ARMGA</name>
<feature type="transmembrane region" description="Helical" evidence="2">
    <location>
        <begin position="20"/>
        <end position="41"/>
    </location>
</feature>
<gene>
    <name evidence="4" type="ORF">ARMGADRAFT_1170086</name>
</gene>
<dbReference type="InterPro" id="IPR045339">
    <property type="entry name" value="DUF6534"/>
</dbReference>
<dbReference type="PANTHER" id="PTHR40465">
    <property type="entry name" value="CHROMOSOME 1, WHOLE GENOME SHOTGUN SEQUENCE"/>
    <property type="match status" value="1"/>
</dbReference>
<keyword evidence="2" id="KW-0472">Membrane</keyword>
<dbReference type="Proteomes" id="UP000217790">
    <property type="component" value="Unassembled WGS sequence"/>
</dbReference>
<feature type="region of interest" description="Disordered" evidence="1">
    <location>
        <begin position="308"/>
        <end position="327"/>
    </location>
</feature>
<feature type="compositionally biased region" description="Basic and acidic residues" evidence="1">
    <location>
        <begin position="311"/>
        <end position="327"/>
    </location>
</feature>
<proteinExistence type="predicted"/>
<dbReference type="AlphaFoldDB" id="A0A2H3D4Z5"/>
<dbReference type="Pfam" id="PF20152">
    <property type="entry name" value="DUF6534"/>
    <property type="match status" value="1"/>
</dbReference>
<feature type="transmembrane region" description="Helical" evidence="2">
    <location>
        <begin position="238"/>
        <end position="258"/>
    </location>
</feature>
<dbReference type="STRING" id="47427.A0A2H3D4Z5"/>
<feature type="transmembrane region" description="Helical" evidence="2">
    <location>
        <begin position="97"/>
        <end position="115"/>
    </location>
</feature>
<dbReference type="EMBL" id="KZ293700">
    <property type="protein sequence ID" value="PBK84117.1"/>
    <property type="molecule type" value="Genomic_DNA"/>
</dbReference>
<dbReference type="OMA" id="YEIYIIG"/>